<proteinExistence type="predicted"/>
<protein>
    <submittedName>
        <fullName evidence="1">Uncharacterized protein</fullName>
    </submittedName>
</protein>
<accession>A0ACB9KV62</accession>
<evidence type="ECO:0000313" key="2">
    <source>
        <dbReference type="Proteomes" id="UP000828941"/>
    </source>
</evidence>
<dbReference type="EMBL" id="CM039438">
    <property type="protein sequence ID" value="KAI4301095.1"/>
    <property type="molecule type" value="Genomic_DNA"/>
</dbReference>
<sequence length="85" mass="9540">MLTVPQNYAVAARALSEGFEYVTFKTNERAMMATLAGRNSVLNALPEQVLRELYQLRAEQVYGLKWNNQNVFLVAPRSSQMTSAA</sequence>
<keyword evidence="2" id="KW-1185">Reference proteome</keyword>
<evidence type="ECO:0000313" key="1">
    <source>
        <dbReference type="EMBL" id="KAI4301095.1"/>
    </source>
</evidence>
<dbReference type="Proteomes" id="UP000828941">
    <property type="component" value="Chromosome 13"/>
</dbReference>
<organism evidence="1 2">
    <name type="scientific">Bauhinia variegata</name>
    <name type="common">Purple orchid tree</name>
    <name type="synonym">Phanera variegata</name>
    <dbReference type="NCBI Taxonomy" id="167791"/>
    <lineage>
        <taxon>Eukaryota</taxon>
        <taxon>Viridiplantae</taxon>
        <taxon>Streptophyta</taxon>
        <taxon>Embryophyta</taxon>
        <taxon>Tracheophyta</taxon>
        <taxon>Spermatophyta</taxon>
        <taxon>Magnoliopsida</taxon>
        <taxon>eudicotyledons</taxon>
        <taxon>Gunneridae</taxon>
        <taxon>Pentapetalae</taxon>
        <taxon>rosids</taxon>
        <taxon>fabids</taxon>
        <taxon>Fabales</taxon>
        <taxon>Fabaceae</taxon>
        <taxon>Cercidoideae</taxon>
        <taxon>Cercideae</taxon>
        <taxon>Bauhiniinae</taxon>
        <taxon>Bauhinia</taxon>
    </lineage>
</organism>
<name>A0ACB9KV62_BAUVA</name>
<reference evidence="1 2" key="1">
    <citation type="journal article" date="2022" name="DNA Res.">
        <title>Chromosomal-level genome assembly of the orchid tree Bauhinia variegata (Leguminosae; Cercidoideae) supports the allotetraploid origin hypothesis of Bauhinia.</title>
        <authorList>
            <person name="Zhong Y."/>
            <person name="Chen Y."/>
            <person name="Zheng D."/>
            <person name="Pang J."/>
            <person name="Liu Y."/>
            <person name="Luo S."/>
            <person name="Meng S."/>
            <person name="Qian L."/>
            <person name="Wei D."/>
            <person name="Dai S."/>
            <person name="Zhou R."/>
        </authorList>
    </citation>
    <scope>NUCLEOTIDE SEQUENCE [LARGE SCALE GENOMIC DNA]</scope>
    <source>
        <strain evidence="1">BV-YZ2020</strain>
    </source>
</reference>
<gene>
    <name evidence="1" type="ORF">L6164_034411</name>
</gene>
<comment type="caution">
    <text evidence="1">The sequence shown here is derived from an EMBL/GenBank/DDBJ whole genome shotgun (WGS) entry which is preliminary data.</text>
</comment>